<feature type="region of interest" description="Disordered" evidence="1">
    <location>
        <begin position="290"/>
        <end position="318"/>
    </location>
</feature>
<accession>A0ABT5ECY0</accession>
<feature type="compositionally biased region" description="Basic and acidic residues" evidence="1">
    <location>
        <begin position="290"/>
        <end position="300"/>
    </location>
</feature>
<dbReference type="RefSeq" id="WP_272092289.1">
    <property type="nucleotide sequence ID" value="NZ_JAQNDL010000005.1"/>
</dbReference>
<keyword evidence="3" id="KW-1185">Reference proteome</keyword>
<organism evidence="2 3">
    <name type="scientific">Nannocystis bainbridge</name>
    <dbReference type="NCBI Taxonomy" id="2995303"/>
    <lineage>
        <taxon>Bacteria</taxon>
        <taxon>Pseudomonadati</taxon>
        <taxon>Myxococcota</taxon>
        <taxon>Polyangia</taxon>
        <taxon>Nannocystales</taxon>
        <taxon>Nannocystaceae</taxon>
        <taxon>Nannocystis</taxon>
    </lineage>
</organism>
<evidence type="ECO:0000256" key="1">
    <source>
        <dbReference type="SAM" id="MobiDB-lite"/>
    </source>
</evidence>
<proteinExistence type="predicted"/>
<reference evidence="2 3" key="1">
    <citation type="submission" date="2022-11" db="EMBL/GenBank/DDBJ databases">
        <title>Minimal conservation of predation-associated metabolite biosynthetic gene clusters underscores biosynthetic potential of Myxococcota including descriptions for ten novel species: Archangium lansinium sp. nov., Myxococcus landrumus sp. nov., Nannocystis bai.</title>
        <authorList>
            <person name="Ahearne A."/>
            <person name="Stevens C."/>
            <person name="Dowd S."/>
        </authorList>
    </citation>
    <scope>NUCLEOTIDE SEQUENCE [LARGE SCALE GENOMIC DNA]</scope>
    <source>
        <strain evidence="2 3">BB15-2</strain>
    </source>
</reference>
<gene>
    <name evidence="2" type="ORF">POL25_43065</name>
</gene>
<comment type="caution">
    <text evidence="2">The sequence shown here is derived from an EMBL/GenBank/DDBJ whole genome shotgun (WGS) entry which is preliminary data.</text>
</comment>
<dbReference type="Proteomes" id="UP001221686">
    <property type="component" value="Unassembled WGS sequence"/>
</dbReference>
<evidence type="ECO:0000313" key="2">
    <source>
        <dbReference type="EMBL" id="MDC0723743.1"/>
    </source>
</evidence>
<sequence>MRFYLFRIQIFRDPQLHIEEMPMEENEWMQLRPRVVENAIFNSSNPRGPKSRGWRIGNVNGLADSGCIYLRIGRNKSLVLPLQGEKGFGTENIESAPWTHVLVDVPGELCAIASNIQLAASTEVVALALARIVNAAAKREFPHVPLNIELTLIINPESLIDIIYNAHQITRLRATFRRPNAFDVDRDFIEPVQRMTEGLAAERGTVVLEGKDLKRENVEKTIRSVASTGDDAQIFVRERAGARVQKKELRKGNPAIIEVQDESFDEELKSCGIIYQIRALYSNMRQALAGDREPRGEGRRTNGASVARVANRKREGES</sequence>
<protein>
    <submittedName>
        <fullName evidence="2">Uncharacterized protein</fullName>
    </submittedName>
</protein>
<evidence type="ECO:0000313" key="3">
    <source>
        <dbReference type="Proteomes" id="UP001221686"/>
    </source>
</evidence>
<name>A0ABT5ECY0_9BACT</name>
<dbReference type="EMBL" id="JAQNDL010000005">
    <property type="protein sequence ID" value="MDC0723743.1"/>
    <property type="molecule type" value="Genomic_DNA"/>
</dbReference>